<evidence type="ECO:0000313" key="1">
    <source>
        <dbReference type="EMBL" id="HIY21229.1"/>
    </source>
</evidence>
<proteinExistence type="predicted"/>
<reference evidence="1" key="1">
    <citation type="journal article" date="2021" name="PeerJ">
        <title>Extensive microbial diversity within the chicken gut microbiome revealed by metagenomics and culture.</title>
        <authorList>
            <person name="Gilroy R."/>
            <person name="Ravi A."/>
            <person name="Getino M."/>
            <person name="Pursley I."/>
            <person name="Horton D.L."/>
            <person name="Alikhan N.F."/>
            <person name="Baker D."/>
            <person name="Gharbi K."/>
            <person name="Hall N."/>
            <person name="Watson M."/>
            <person name="Adriaenssens E.M."/>
            <person name="Foster-Nyarko E."/>
            <person name="Jarju S."/>
            <person name="Secka A."/>
            <person name="Antonio M."/>
            <person name="Oren A."/>
            <person name="Chaudhuri R.R."/>
            <person name="La Ragione R."/>
            <person name="Hildebrand F."/>
            <person name="Pallen M.J."/>
        </authorList>
    </citation>
    <scope>NUCLEOTIDE SEQUENCE</scope>
    <source>
        <strain evidence="1">ChiBcec16_6824</strain>
    </source>
</reference>
<dbReference type="EMBL" id="DXDX01000088">
    <property type="protein sequence ID" value="HIY21229.1"/>
    <property type="molecule type" value="Genomic_DNA"/>
</dbReference>
<evidence type="ECO:0000313" key="2">
    <source>
        <dbReference type="Proteomes" id="UP000823868"/>
    </source>
</evidence>
<dbReference type="Pfam" id="PF19553">
    <property type="entry name" value="DUF6076"/>
    <property type="match status" value="1"/>
</dbReference>
<reference evidence="1" key="2">
    <citation type="submission" date="2021-04" db="EMBL/GenBank/DDBJ databases">
        <authorList>
            <person name="Gilroy R."/>
        </authorList>
    </citation>
    <scope>NUCLEOTIDE SEQUENCE</scope>
    <source>
        <strain evidence="1">ChiBcec16_6824</strain>
    </source>
</reference>
<accession>A0A9D2BYI8</accession>
<dbReference type="AlphaFoldDB" id="A0A9D2BYI8"/>
<dbReference type="Proteomes" id="UP000823868">
    <property type="component" value="Unassembled WGS sequence"/>
</dbReference>
<comment type="caution">
    <text evidence="1">The sequence shown here is derived from an EMBL/GenBank/DDBJ whole genome shotgun (WGS) entry which is preliminary data.</text>
</comment>
<name>A0A9D2BYI8_9FIRM</name>
<sequence>MAVLGKDLFDLGRPDTHTKIQFGDRGYWVEMSTDCLPYGTILTEILNLQAEDYCAKLSAVEQAIAARNRAQLSRPLWELMDAFTALPLYRLYVEEPWTAEPDLFQQLFGAGVDMMLAKQALKKPDVFLQKYVRARDDILYIQERYGWFLESLLEGQPFEKKKGQRKLPLAQQLVDQFLDAFVSGVSLGEAIQVDAPQVNIQYAVLQQDGQPPELVEKMYFDRLLDFVYVELMRGLQKGYVPKRCANCGRWFLQLPGATYAYCDGPAPGQDGKTCREVGASANFQEKVRNNEIWKLHQRAYKKYFARTRKGTMSKPEFEAWAREAEQLRDEALSSYENAGTPEEQSRILVELKSALNRR</sequence>
<organism evidence="1 2">
    <name type="scientific">Candidatus Flavonifractor merdigallinarum</name>
    <dbReference type="NCBI Taxonomy" id="2838589"/>
    <lineage>
        <taxon>Bacteria</taxon>
        <taxon>Bacillati</taxon>
        <taxon>Bacillota</taxon>
        <taxon>Clostridia</taxon>
        <taxon>Eubacteriales</taxon>
        <taxon>Oscillospiraceae</taxon>
        <taxon>Flavonifractor</taxon>
    </lineage>
</organism>
<dbReference type="InterPro" id="IPR045722">
    <property type="entry name" value="DUF6076"/>
</dbReference>
<protein>
    <submittedName>
        <fullName evidence="1">Uncharacterized protein</fullName>
    </submittedName>
</protein>
<gene>
    <name evidence="1" type="ORF">H9841_04925</name>
</gene>